<sequence length="153" mass="16512">MSQEVGTAPQQPRVDYRGTFGWPVQWDRGGLRLVTGSGVGAVVVPRRISDAVLASLARQGCDGPALTLPTRREMVTVLLVETDDFAVAEAPLPEGVQVLPAGSTVPLPDEHNPNALARWRVQPDPRQRWLPSLAAVLATIAATGNLRHELLVW</sequence>
<name>A0A7X5USI7_9PSEU</name>
<dbReference type="EMBL" id="JAAOYM010000001">
    <property type="protein sequence ID" value="NIJ12928.1"/>
    <property type="molecule type" value="Genomic_DNA"/>
</dbReference>
<evidence type="ECO:0000313" key="1">
    <source>
        <dbReference type="EMBL" id="NIJ12928.1"/>
    </source>
</evidence>
<comment type="caution">
    <text evidence="1">The sequence shown here is derived from an EMBL/GenBank/DDBJ whole genome shotgun (WGS) entry which is preliminary data.</text>
</comment>
<reference evidence="1 2" key="1">
    <citation type="submission" date="2020-03" db="EMBL/GenBank/DDBJ databases">
        <title>Sequencing the genomes of 1000 actinobacteria strains.</title>
        <authorList>
            <person name="Klenk H.-P."/>
        </authorList>
    </citation>
    <scope>NUCLEOTIDE SEQUENCE [LARGE SCALE GENOMIC DNA]</scope>
    <source>
        <strain evidence="1 2">DSM 45685</strain>
    </source>
</reference>
<keyword evidence="2" id="KW-1185">Reference proteome</keyword>
<accession>A0A7X5USI7</accession>
<protein>
    <submittedName>
        <fullName evidence="1">Uncharacterized protein</fullName>
    </submittedName>
</protein>
<proteinExistence type="predicted"/>
<dbReference type="AlphaFoldDB" id="A0A7X5USI7"/>
<gene>
    <name evidence="1" type="ORF">FHU38_003272</name>
</gene>
<organism evidence="1 2">
    <name type="scientific">Saccharomonospora amisosensis</name>
    <dbReference type="NCBI Taxonomy" id="1128677"/>
    <lineage>
        <taxon>Bacteria</taxon>
        <taxon>Bacillati</taxon>
        <taxon>Actinomycetota</taxon>
        <taxon>Actinomycetes</taxon>
        <taxon>Pseudonocardiales</taxon>
        <taxon>Pseudonocardiaceae</taxon>
        <taxon>Saccharomonospora</taxon>
    </lineage>
</organism>
<evidence type="ECO:0000313" key="2">
    <source>
        <dbReference type="Proteomes" id="UP000545493"/>
    </source>
</evidence>
<dbReference type="Proteomes" id="UP000545493">
    <property type="component" value="Unassembled WGS sequence"/>
</dbReference>
<dbReference type="RefSeq" id="WP_167172343.1">
    <property type="nucleotide sequence ID" value="NZ_JAAOYM010000001.1"/>
</dbReference>